<name>A0A4Z2JFH4_9TELE</name>
<reference evidence="2 3" key="1">
    <citation type="submission" date="2019-03" db="EMBL/GenBank/DDBJ databases">
        <title>First draft genome of Liparis tanakae, snailfish: a comprehensive survey of snailfish specific genes.</title>
        <authorList>
            <person name="Kim W."/>
            <person name="Song I."/>
            <person name="Jeong J.-H."/>
            <person name="Kim D."/>
            <person name="Kim S."/>
            <person name="Ryu S."/>
            <person name="Song J.Y."/>
            <person name="Lee S.K."/>
        </authorList>
    </citation>
    <scope>NUCLEOTIDE SEQUENCE [LARGE SCALE GENOMIC DNA]</scope>
    <source>
        <tissue evidence="2">Muscle</tissue>
    </source>
</reference>
<feature type="region of interest" description="Disordered" evidence="1">
    <location>
        <begin position="1"/>
        <end position="72"/>
    </location>
</feature>
<dbReference type="Proteomes" id="UP000314294">
    <property type="component" value="Unassembled WGS sequence"/>
</dbReference>
<dbReference type="EMBL" id="SRLO01000005">
    <property type="protein sequence ID" value="TNN88553.1"/>
    <property type="molecule type" value="Genomic_DNA"/>
</dbReference>
<gene>
    <name evidence="2" type="ORF">EYF80_001336</name>
</gene>
<feature type="compositionally biased region" description="Polar residues" evidence="1">
    <location>
        <begin position="48"/>
        <end position="60"/>
    </location>
</feature>
<proteinExistence type="predicted"/>
<protein>
    <submittedName>
        <fullName evidence="2">Uncharacterized protein</fullName>
    </submittedName>
</protein>
<accession>A0A4Z2JFH4</accession>
<comment type="caution">
    <text evidence="2">The sequence shown here is derived from an EMBL/GenBank/DDBJ whole genome shotgun (WGS) entry which is preliminary data.</text>
</comment>
<evidence type="ECO:0000256" key="1">
    <source>
        <dbReference type="SAM" id="MobiDB-lite"/>
    </source>
</evidence>
<organism evidence="2 3">
    <name type="scientific">Liparis tanakae</name>
    <name type="common">Tanaka's snailfish</name>
    <dbReference type="NCBI Taxonomy" id="230148"/>
    <lineage>
        <taxon>Eukaryota</taxon>
        <taxon>Metazoa</taxon>
        <taxon>Chordata</taxon>
        <taxon>Craniata</taxon>
        <taxon>Vertebrata</taxon>
        <taxon>Euteleostomi</taxon>
        <taxon>Actinopterygii</taxon>
        <taxon>Neopterygii</taxon>
        <taxon>Teleostei</taxon>
        <taxon>Neoteleostei</taxon>
        <taxon>Acanthomorphata</taxon>
        <taxon>Eupercaria</taxon>
        <taxon>Perciformes</taxon>
        <taxon>Cottioidei</taxon>
        <taxon>Cottales</taxon>
        <taxon>Liparidae</taxon>
        <taxon>Liparis</taxon>
    </lineage>
</organism>
<sequence length="72" mass="7894">MGAAEGLLRGHVTSRQQGLQLPGRRSTMSRHQEAERQRIKMSPKRSIHPNQAGKQRQGSGVMSADAPMLLSC</sequence>
<dbReference type="AlphaFoldDB" id="A0A4Z2JFH4"/>
<evidence type="ECO:0000313" key="2">
    <source>
        <dbReference type="EMBL" id="TNN88553.1"/>
    </source>
</evidence>
<keyword evidence="3" id="KW-1185">Reference proteome</keyword>
<evidence type="ECO:0000313" key="3">
    <source>
        <dbReference type="Proteomes" id="UP000314294"/>
    </source>
</evidence>